<name>A0AAP2D4U0_9BACT</name>
<evidence type="ECO:0000313" key="2">
    <source>
        <dbReference type="EMBL" id="MBT1685348.1"/>
    </source>
</evidence>
<dbReference type="RefSeq" id="WP_254088598.1">
    <property type="nucleotide sequence ID" value="NZ_JAHESC010000002.1"/>
</dbReference>
<evidence type="ECO:0000256" key="1">
    <source>
        <dbReference type="SAM" id="MobiDB-lite"/>
    </source>
</evidence>
<organism evidence="2 3">
    <name type="scientific">Dawidia soli</name>
    <dbReference type="NCBI Taxonomy" id="2782352"/>
    <lineage>
        <taxon>Bacteria</taxon>
        <taxon>Pseudomonadati</taxon>
        <taxon>Bacteroidota</taxon>
        <taxon>Cytophagia</taxon>
        <taxon>Cytophagales</taxon>
        <taxon>Chryseotaleaceae</taxon>
        <taxon>Dawidia</taxon>
    </lineage>
</organism>
<keyword evidence="3" id="KW-1185">Reference proteome</keyword>
<feature type="compositionally biased region" description="Polar residues" evidence="1">
    <location>
        <begin position="86"/>
        <end position="100"/>
    </location>
</feature>
<gene>
    <name evidence="2" type="ORF">KK078_02210</name>
</gene>
<comment type="caution">
    <text evidence="2">The sequence shown here is derived from an EMBL/GenBank/DDBJ whole genome shotgun (WGS) entry which is preliminary data.</text>
</comment>
<evidence type="ECO:0000313" key="3">
    <source>
        <dbReference type="Proteomes" id="UP001319180"/>
    </source>
</evidence>
<sequence length="128" mass="14046">MKISLYHIVFTLSLAILTPSGIVCINAQDSGYFNEGGNDSDSETKERSHYSPGGEGESMTSGTTRVHTPVLSRDSARTAPIKSLAVPSSSTDANKNTARQSNDEDDSVLSFNFLYYIIRKYKLQDIMD</sequence>
<reference evidence="2 3" key="1">
    <citation type="submission" date="2021-05" db="EMBL/GenBank/DDBJ databases">
        <title>A Polyphasic approach of four new species of the genus Ohtaekwangia: Ohtaekwangia histidinii sp. nov., Ohtaekwangia cretensis sp. nov., Ohtaekwangia indiensis sp. nov., Ohtaekwangia reichenbachii sp. nov. from diverse environment.</title>
        <authorList>
            <person name="Octaviana S."/>
        </authorList>
    </citation>
    <scope>NUCLEOTIDE SEQUENCE [LARGE SCALE GENOMIC DNA]</scope>
    <source>
        <strain evidence="2 3">PWU37</strain>
    </source>
</reference>
<dbReference type="Proteomes" id="UP001319180">
    <property type="component" value="Unassembled WGS sequence"/>
</dbReference>
<feature type="region of interest" description="Disordered" evidence="1">
    <location>
        <begin position="34"/>
        <end position="103"/>
    </location>
</feature>
<proteinExistence type="predicted"/>
<accession>A0AAP2D4U0</accession>
<dbReference type="AlphaFoldDB" id="A0AAP2D4U0"/>
<protein>
    <submittedName>
        <fullName evidence="2">Uncharacterized protein</fullName>
    </submittedName>
</protein>
<dbReference type="EMBL" id="JAHESC010000002">
    <property type="protein sequence ID" value="MBT1685348.1"/>
    <property type="molecule type" value="Genomic_DNA"/>
</dbReference>